<dbReference type="GO" id="GO:0036064">
    <property type="term" value="C:ciliary basal body"/>
    <property type="evidence" value="ECO:0007669"/>
    <property type="project" value="TreeGrafter"/>
</dbReference>
<dbReference type="FunFam" id="1.20.58.1770:FF:000003">
    <property type="entry name" value="RILP-like protein 2 isoform X1"/>
    <property type="match status" value="1"/>
</dbReference>
<dbReference type="PROSITE" id="PS51777">
    <property type="entry name" value="RH2"/>
    <property type="match status" value="1"/>
</dbReference>
<keyword evidence="7 12" id="KW-0175">Coiled coil</keyword>
<dbReference type="CDD" id="cd14445">
    <property type="entry name" value="RILP-like"/>
    <property type="match status" value="1"/>
</dbReference>
<evidence type="ECO:0000313" key="17">
    <source>
        <dbReference type="Proteomes" id="UP000288216"/>
    </source>
</evidence>
<dbReference type="Pfam" id="PF11461">
    <property type="entry name" value="RILP"/>
    <property type="match status" value="1"/>
</dbReference>
<feature type="region of interest" description="Disordered" evidence="13">
    <location>
        <begin position="89"/>
        <end position="118"/>
    </location>
</feature>
<dbReference type="InterPro" id="IPR051241">
    <property type="entry name" value="DZIP_RILPL"/>
</dbReference>
<organism evidence="16 17">
    <name type="scientific">Scyliorhinus torazame</name>
    <name type="common">Cloudy catshark</name>
    <name type="synonym">Catulus torazame</name>
    <dbReference type="NCBI Taxonomy" id="75743"/>
    <lineage>
        <taxon>Eukaryota</taxon>
        <taxon>Metazoa</taxon>
        <taxon>Chordata</taxon>
        <taxon>Craniata</taxon>
        <taxon>Vertebrata</taxon>
        <taxon>Chondrichthyes</taxon>
        <taxon>Elasmobranchii</taxon>
        <taxon>Galeomorphii</taxon>
        <taxon>Galeoidea</taxon>
        <taxon>Carcharhiniformes</taxon>
        <taxon>Scyliorhinidae</taxon>
        <taxon>Scyliorhinus</taxon>
    </lineage>
</organism>
<evidence type="ECO:0000256" key="3">
    <source>
        <dbReference type="ARBA" id="ARBA00004514"/>
    </source>
</evidence>
<keyword evidence="9" id="KW-0206">Cytoskeleton</keyword>
<dbReference type="GO" id="GO:0005829">
    <property type="term" value="C:cytosol"/>
    <property type="evidence" value="ECO:0007669"/>
    <property type="project" value="UniProtKB-SubCell"/>
</dbReference>
<feature type="region of interest" description="Disordered" evidence="13">
    <location>
        <begin position="154"/>
        <end position="191"/>
    </location>
</feature>
<keyword evidence="4" id="KW-0813">Transport</keyword>
<evidence type="ECO:0000256" key="12">
    <source>
        <dbReference type="SAM" id="Coils"/>
    </source>
</evidence>
<evidence type="ECO:0000313" key="16">
    <source>
        <dbReference type="EMBL" id="GCB80495.1"/>
    </source>
</evidence>
<evidence type="ECO:0000259" key="15">
    <source>
        <dbReference type="PROSITE" id="PS51777"/>
    </source>
</evidence>
<proteinExistence type="predicted"/>
<reference evidence="16 17" key="1">
    <citation type="journal article" date="2018" name="Nat. Ecol. Evol.">
        <title>Shark genomes provide insights into elasmobranch evolution and the origin of vertebrates.</title>
        <authorList>
            <person name="Hara Y"/>
            <person name="Yamaguchi K"/>
            <person name="Onimaru K"/>
            <person name="Kadota M"/>
            <person name="Koyanagi M"/>
            <person name="Keeley SD"/>
            <person name="Tatsumi K"/>
            <person name="Tanaka K"/>
            <person name="Motone F"/>
            <person name="Kageyama Y"/>
            <person name="Nozu R"/>
            <person name="Adachi N"/>
            <person name="Nishimura O"/>
            <person name="Nakagawa R"/>
            <person name="Tanegashima C"/>
            <person name="Kiyatake I"/>
            <person name="Matsumoto R"/>
            <person name="Murakumo K"/>
            <person name="Nishida K"/>
            <person name="Terakita A"/>
            <person name="Kuratani S"/>
            <person name="Sato K"/>
            <person name="Hyodo S Kuraku.S."/>
        </authorList>
    </citation>
    <scope>NUCLEOTIDE SEQUENCE [LARGE SCALE GENOMIC DNA]</scope>
</reference>
<dbReference type="OMA" id="DVYDMSY"/>
<dbReference type="Gene3D" id="1.20.58.1770">
    <property type="match status" value="1"/>
</dbReference>
<evidence type="ECO:0000256" key="7">
    <source>
        <dbReference type="ARBA" id="ARBA00023054"/>
    </source>
</evidence>
<dbReference type="InterPro" id="IPR034744">
    <property type="entry name" value="RH2"/>
</dbReference>
<evidence type="ECO:0000256" key="13">
    <source>
        <dbReference type="SAM" id="MobiDB-lite"/>
    </source>
</evidence>
<keyword evidence="8" id="KW-0969">Cilium</keyword>
<evidence type="ECO:0000256" key="1">
    <source>
        <dbReference type="ARBA" id="ARBA00004138"/>
    </source>
</evidence>
<feature type="coiled-coil region" evidence="12">
    <location>
        <begin position="123"/>
        <end position="153"/>
    </location>
</feature>
<dbReference type="GO" id="GO:0031267">
    <property type="term" value="F:small GTPase binding"/>
    <property type="evidence" value="ECO:0007669"/>
    <property type="project" value="TreeGrafter"/>
</dbReference>
<comment type="caution">
    <text evidence="16">The sequence shown here is derived from an EMBL/GenBank/DDBJ whole genome shotgun (WGS) entry which is preliminary data.</text>
</comment>
<accession>A0A401Q558</accession>
<dbReference type="Pfam" id="PF09744">
    <property type="entry name" value="RH1"/>
    <property type="match status" value="1"/>
</dbReference>
<dbReference type="InterPro" id="IPR034743">
    <property type="entry name" value="RH1"/>
</dbReference>
<dbReference type="Gene3D" id="6.10.230.10">
    <property type="match status" value="1"/>
</dbReference>
<dbReference type="Proteomes" id="UP000288216">
    <property type="component" value="Unassembled WGS sequence"/>
</dbReference>
<evidence type="ECO:0000256" key="2">
    <source>
        <dbReference type="ARBA" id="ARBA00004300"/>
    </source>
</evidence>
<dbReference type="EMBL" id="BFAA01012342">
    <property type="protein sequence ID" value="GCB80495.1"/>
    <property type="molecule type" value="Genomic_DNA"/>
</dbReference>
<feature type="compositionally biased region" description="Basic and acidic residues" evidence="13">
    <location>
        <begin position="89"/>
        <end position="98"/>
    </location>
</feature>
<dbReference type="GO" id="GO:0051959">
    <property type="term" value="F:dynein light intermediate chain binding"/>
    <property type="evidence" value="ECO:0007669"/>
    <property type="project" value="TreeGrafter"/>
</dbReference>
<dbReference type="PANTHER" id="PTHR21502:SF2">
    <property type="entry name" value="RILP-LIKE PROTEIN 2"/>
    <property type="match status" value="1"/>
</dbReference>
<keyword evidence="10" id="KW-0966">Cell projection</keyword>
<name>A0A401Q558_SCYTO</name>
<dbReference type="GO" id="GO:0015031">
    <property type="term" value="P:protein transport"/>
    <property type="evidence" value="ECO:0007669"/>
    <property type="project" value="UniProtKB-KW"/>
</dbReference>
<dbReference type="AlphaFoldDB" id="A0A401Q558"/>
<evidence type="ECO:0000256" key="11">
    <source>
        <dbReference type="ARBA" id="ARBA00040819"/>
    </source>
</evidence>
<dbReference type="GO" id="GO:0060271">
    <property type="term" value="P:cilium assembly"/>
    <property type="evidence" value="ECO:0007669"/>
    <property type="project" value="TreeGrafter"/>
</dbReference>
<dbReference type="InterPro" id="IPR021563">
    <property type="entry name" value="RILP_dimer"/>
</dbReference>
<dbReference type="PROSITE" id="PS51776">
    <property type="entry name" value="RH1"/>
    <property type="match status" value="1"/>
</dbReference>
<feature type="domain" description="RH1" evidence="14">
    <location>
        <begin position="5"/>
        <end position="97"/>
    </location>
</feature>
<feature type="compositionally biased region" description="Polar residues" evidence="13">
    <location>
        <begin position="160"/>
        <end position="170"/>
    </location>
</feature>
<evidence type="ECO:0000256" key="9">
    <source>
        <dbReference type="ARBA" id="ARBA00023212"/>
    </source>
</evidence>
<keyword evidence="17" id="KW-1185">Reference proteome</keyword>
<dbReference type="GO" id="GO:0046983">
    <property type="term" value="F:protein dimerization activity"/>
    <property type="evidence" value="ECO:0007669"/>
    <property type="project" value="InterPro"/>
</dbReference>
<dbReference type="GO" id="GO:0005813">
    <property type="term" value="C:centrosome"/>
    <property type="evidence" value="ECO:0007669"/>
    <property type="project" value="UniProtKB-SubCell"/>
</dbReference>
<keyword evidence="6" id="KW-0653">Protein transport</keyword>
<evidence type="ECO:0000256" key="5">
    <source>
        <dbReference type="ARBA" id="ARBA00022490"/>
    </source>
</evidence>
<comment type="subcellular location">
    <subcellularLocation>
        <location evidence="1">Cell projection</location>
        <location evidence="1">Cilium</location>
    </subcellularLocation>
    <subcellularLocation>
        <location evidence="2">Cytoplasm</location>
        <location evidence="2">Cytoskeleton</location>
        <location evidence="2">Microtubule organizing center</location>
        <location evidence="2">Centrosome</location>
    </subcellularLocation>
    <subcellularLocation>
        <location evidence="3">Cytoplasm</location>
        <location evidence="3">Cytosol</location>
    </subcellularLocation>
</comment>
<dbReference type="SUPFAM" id="SSF161256">
    <property type="entry name" value="RILP dimerisation region"/>
    <property type="match status" value="1"/>
</dbReference>
<keyword evidence="5" id="KW-0963">Cytoplasm</keyword>
<evidence type="ECO:0000256" key="10">
    <source>
        <dbReference type="ARBA" id="ARBA00023273"/>
    </source>
</evidence>
<gene>
    <name evidence="16" type="ORF">scyTo_0018130</name>
</gene>
<evidence type="ECO:0000256" key="8">
    <source>
        <dbReference type="ARBA" id="ARBA00023069"/>
    </source>
</evidence>
<dbReference type="OrthoDB" id="10069524at2759"/>
<dbReference type="PANTHER" id="PTHR21502">
    <property type="entry name" value="ZINC FINGER PROTEIN DZIP1"/>
    <property type="match status" value="1"/>
</dbReference>
<dbReference type="STRING" id="75743.A0A401Q558"/>
<feature type="domain" description="RH2" evidence="15">
    <location>
        <begin position="118"/>
        <end position="190"/>
    </location>
</feature>
<protein>
    <recommendedName>
        <fullName evidence="11">RILP-like protein 2</fullName>
    </recommendedName>
</protein>
<evidence type="ECO:0000259" key="14">
    <source>
        <dbReference type="PROSITE" id="PS51776"/>
    </source>
</evidence>
<sequence length="191" mass="21615">MEELSPTSAFDKDPFELTAEDVYDMSYIIGRDLFKLSGAAEGHTVAELQYKIIRVLEIFEALVDKQSLAAETLRLEREVLRAETERLRGELQEARSRSPAEQAAGPDKAAADVNDPDRPRFTLQELREVLQERNKLKAQLLAAQEELECYKRGLIAAKEPQSTGKDTSSASREHERTTVKKLFALKQRKNP</sequence>
<evidence type="ECO:0000256" key="4">
    <source>
        <dbReference type="ARBA" id="ARBA00022448"/>
    </source>
</evidence>
<evidence type="ECO:0000256" key="6">
    <source>
        <dbReference type="ARBA" id="ARBA00022927"/>
    </source>
</evidence>